<evidence type="ECO:0000313" key="2">
    <source>
        <dbReference type="EMBL" id="MBB6555886.1"/>
    </source>
</evidence>
<name>A0A7X0U5H3_9ACTN</name>
<keyword evidence="3" id="KW-1185">Reference proteome</keyword>
<organism evidence="2 3">
    <name type="scientific">Nonomuraea rubra</name>
    <dbReference type="NCBI Taxonomy" id="46180"/>
    <lineage>
        <taxon>Bacteria</taxon>
        <taxon>Bacillati</taxon>
        <taxon>Actinomycetota</taxon>
        <taxon>Actinomycetes</taxon>
        <taxon>Streptosporangiales</taxon>
        <taxon>Streptosporangiaceae</taxon>
        <taxon>Nonomuraea</taxon>
    </lineage>
</organism>
<feature type="region of interest" description="Disordered" evidence="1">
    <location>
        <begin position="55"/>
        <end position="74"/>
    </location>
</feature>
<gene>
    <name evidence="2" type="ORF">HD593_010681</name>
</gene>
<evidence type="ECO:0000256" key="1">
    <source>
        <dbReference type="SAM" id="MobiDB-lite"/>
    </source>
</evidence>
<reference evidence="2 3" key="1">
    <citation type="submission" date="2020-08" db="EMBL/GenBank/DDBJ databases">
        <title>Sequencing the genomes of 1000 actinobacteria strains.</title>
        <authorList>
            <person name="Klenk H.-P."/>
        </authorList>
    </citation>
    <scope>NUCLEOTIDE SEQUENCE [LARGE SCALE GENOMIC DNA]</scope>
    <source>
        <strain evidence="2 3">DSM 43768</strain>
    </source>
</reference>
<sequence length="74" mass="8214">MVTLICEFGGVEALSGVETEPVKVTVDRVALIVQNRVLEPEWVYRWNTLTRSYPWEPRAAPERQQDSGGGPDGG</sequence>
<comment type="caution">
    <text evidence="2">The sequence shown here is derived from an EMBL/GenBank/DDBJ whole genome shotgun (WGS) entry which is preliminary data.</text>
</comment>
<proteinExistence type="predicted"/>
<protein>
    <submittedName>
        <fullName evidence="2">Uncharacterized protein</fullName>
    </submittedName>
</protein>
<dbReference type="EMBL" id="JACHMI010000001">
    <property type="protein sequence ID" value="MBB6555886.1"/>
    <property type="molecule type" value="Genomic_DNA"/>
</dbReference>
<dbReference type="Proteomes" id="UP000565579">
    <property type="component" value="Unassembled WGS sequence"/>
</dbReference>
<dbReference type="AlphaFoldDB" id="A0A7X0U5H3"/>
<evidence type="ECO:0000313" key="3">
    <source>
        <dbReference type="Proteomes" id="UP000565579"/>
    </source>
</evidence>
<dbReference type="RefSeq" id="WP_185110394.1">
    <property type="nucleotide sequence ID" value="NZ_BAAAXY010000028.1"/>
</dbReference>
<accession>A0A7X0U5H3</accession>